<gene>
    <name evidence="3" type="ORF">KPC_0484</name>
</gene>
<reference evidence="4" key="1">
    <citation type="submission" date="2018-03" db="EMBL/GenBank/DDBJ databases">
        <authorList>
            <person name="Blom J."/>
        </authorList>
    </citation>
    <scope>NUCLEOTIDE SEQUENCE [LARGE SCALE GENOMIC DNA]</scope>
    <source>
        <strain evidence="4">KPC-SM-21</strain>
    </source>
</reference>
<feature type="domain" description="Spore coat protein U/FanG" evidence="2">
    <location>
        <begin position="26"/>
        <end position="173"/>
    </location>
</feature>
<feature type="signal peptide" evidence="1">
    <location>
        <begin position="1"/>
        <end position="23"/>
    </location>
</feature>
<keyword evidence="4" id="KW-1185">Reference proteome</keyword>
<accession>A0A2U3MV63</accession>
<keyword evidence="3" id="KW-0946">Virion</keyword>
<dbReference type="EMBL" id="OOGT01000012">
    <property type="protein sequence ID" value="SPL69306.1"/>
    <property type="molecule type" value="Genomic_DNA"/>
</dbReference>
<dbReference type="InterPro" id="IPR007893">
    <property type="entry name" value="Spore_coat_U/FanG"/>
</dbReference>
<keyword evidence="1" id="KW-0732">Signal</keyword>
<evidence type="ECO:0000256" key="1">
    <source>
        <dbReference type="SAM" id="SignalP"/>
    </source>
</evidence>
<organism evidence="3 4">
    <name type="scientific">Acinetobacter stercoris</name>
    <dbReference type="NCBI Taxonomy" id="2126983"/>
    <lineage>
        <taxon>Bacteria</taxon>
        <taxon>Pseudomonadati</taxon>
        <taxon>Pseudomonadota</taxon>
        <taxon>Gammaproteobacteria</taxon>
        <taxon>Moraxellales</taxon>
        <taxon>Moraxellaceae</taxon>
        <taxon>Acinetobacter</taxon>
    </lineage>
</organism>
<evidence type="ECO:0000313" key="3">
    <source>
        <dbReference type="EMBL" id="SPL69306.1"/>
    </source>
</evidence>
<proteinExistence type="predicted"/>
<protein>
    <submittedName>
        <fullName evidence="3">Spore Coat Protein U domain protein</fullName>
    </submittedName>
</protein>
<dbReference type="SMART" id="SM00972">
    <property type="entry name" value="SCPU"/>
    <property type="match status" value="1"/>
</dbReference>
<keyword evidence="3" id="KW-0167">Capsid protein</keyword>
<evidence type="ECO:0000313" key="4">
    <source>
        <dbReference type="Proteomes" id="UP000245974"/>
    </source>
</evidence>
<dbReference type="RefSeq" id="WP_121972846.1">
    <property type="nucleotide sequence ID" value="NZ_OOGT01000012.1"/>
</dbReference>
<dbReference type="Proteomes" id="UP000245974">
    <property type="component" value="Unassembled WGS sequence"/>
</dbReference>
<dbReference type="Pfam" id="PF05229">
    <property type="entry name" value="SCPU"/>
    <property type="match status" value="1"/>
</dbReference>
<dbReference type="PANTHER" id="PTHR37089:SF3">
    <property type="entry name" value="EXPORTED PROTEIN"/>
    <property type="match status" value="1"/>
</dbReference>
<dbReference type="OrthoDB" id="8588792at2"/>
<name>A0A2U3MV63_9GAMM</name>
<dbReference type="PANTHER" id="PTHR37089">
    <property type="entry name" value="PROTEIN U-RELATED"/>
    <property type="match status" value="1"/>
</dbReference>
<dbReference type="AlphaFoldDB" id="A0A2U3MV63"/>
<dbReference type="InParanoid" id="A0A2U3MV63"/>
<dbReference type="InterPro" id="IPR053167">
    <property type="entry name" value="Spore_coat_component"/>
</dbReference>
<feature type="chain" id="PRO_5015396890" evidence="1">
    <location>
        <begin position="24"/>
        <end position="176"/>
    </location>
</feature>
<sequence length="176" mass="17922">MKKFIFCLSLVSSSIMTTETVLAANATGTLTVKATITASCAVNTNATGTTTNAVLDFGTQNSFAANVDANTSSTDGTKIGVLCNNGTSWTLTADGGKNAAASQRNMIGGTAGTELIPYNLYSDSKYATAINVGGTVQAGSGTGALQSYDIYGRIPAGTQLPSVGTYLDTVQLTVTY</sequence>
<evidence type="ECO:0000259" key="2">
    <source>
        <dbReference type="Pfam" id="PF05229"/>
    </source>
</evidence>